<dbReference type="PROSITE" id="PS51675">
    <property type="entry name" value="SAM_MT_TRM10"/>
    <property type="match status" value="1"/>
</dbReference>
<dbReference type="OrthoDB" id="278300at2759"/>
<evidence type="ECO:0000313" key="8">
    <source>
        <dbReference type="EMBL" id="KAF0698314.1"/>
    </source>
</evidence>
<feature type="domain" description="SAM-dependent MTase TRM10-type" evidence="7">
    <location>
        <begin position="104"/>
        <end position="292"/>
    </location>
</feature>
<dbReference type="EC" id="2.1.1.221" evidence="1"/>
<dbReference type="InterPro" id="IPR038459">
    <property type="entry name" value="MT_TRM10-typ_sf"/>
</dbReference>
<evidence type="ECO:0000256" key="4">
    <source>
        <dbReference type="ARBA" id="ARBA00022691"/>
    </source>
</evidence>
<evidence type="ECO:0000256" key="6">
    <source>
        <dbReference type="SAM" id="MobiDB-lite"/>
    </source>
</evidence>
<evidence type="ECO:0000259" key="7">
    <source>
        <dbReference type="PROSITE" id="PS51675"/>
    </source>
</evidence>
<evidence type="ECO:0000256" key="1">
    <source>
        <dbReference type="ARBA" id="ARBA00012797"/>
    </source>
</evidence>
<protein>
    <recommendedName>
        <fullName evidence="1">tRNA (guanine(9)-N(1))-methyltransferase</fullName>
        <ecNumber evidence="1">2.1.1.221</ecNumber>
    </recommendedName>
</protein>
<dbReference type="Proteomes" id="UP000332933">
    <property type="component" value="Unassembled WGS sequence"/>
</dbReference>
<dbReference type="AlphaFoldDB" id="A0A485KRW8"/>
<evidence type="ECO:0000313" key="10">
    <source>
        <dbReference type="Proteomes" id="UP000332933"/>
    </source>
</evidence>
<evidence type="ECO:0000256" key="5">
    <source>
        <dbReference type="ARBA" id="ARBA00048434"/>
    </source>
</evidence>
<evidence type="ECO:0000256" key="3">
    <source>
        <dbReference type="ARBA" id="ARBA00022679"/>
    </source>
</evidence>
<dbReference type="EMBL" id="CAADRA010005268">
    <property type="protein sequence ID" value="VFT87902.1"/>
    <property type="molecule type" value="Genomic_DNA"/>
</dbReference>
<keyword evidence="3" id="KW-0808">Transferase</keyword>
<accession>A0A485KRW8</accession>
<proteinExistence type="predicted"/>
<gene>
    <name evidence="9" type="primary">Aste57867_11034</name>
    <name evidence="8" type="ORF">As57867_010992</name>
    <name evidence="9" type="ORF">ASTE57867_11034</name>
</gene>
<dbReference type="PANTHER" id="PTHR13563">
    <property type="entry name" value="TRNA (GUANINE-9-) METHYLTRANSFERASE"/>
    <property type="match status" value="1"/>
</dbReference>
<keyword evidence="2" id="KW-0489">Methyltransferase</keyword>
<keyword evidence="10" id="KW-1185">Reference proteome</keyword>
<dbReference type="InterPro" id="IPR007356">
    <property type="entry name" value="tRNA_m1G_MeTrfase_euk"/>
</dbReference>
<evidence type="ECO:0000313" key="9">
    <source>
        <dbReference type="EMBL" id="VFT87902.1"/>
    </source>
</evidence>
<dbReference type="Gene3D" id="3.40.1280.30">
    <property type="match status" value="1"/>
</dbReference>
<dbReference type="GO" id="GO:0002939">
    <property type="term" value="P:tRNA N1-guanine methylation"/>
    <property type="evidence" value="ECO:0007669"/>
    <property type="project" value="TreeGrafter"/>
</dbReference>
<dbReference type="InterPro" id="IPR028564">
    <property type="entry name" value="MT_TRM10-typ"/>
</dbReference>
<sequence length="295" mass="33236">MWHGAKTAAVAVVVAAVAVYVARAVMTSSPSKKAKQIKQERREERNERRRNRIDARKKEKRDEVKAAKQKQWEAEQALHPVKQEDKQHAYDVKLALKKQQQDELDAKLQRAMESGLRVVVDLGFLVDQTLRERNSVLKQVASAYGLMKKSTFPSLLSLHLASYTGEIAAFCDDKGVSAWKVTRHANALDELFPNDTVVFLSPDAPTVLTEIDPNTVYVIGGIVDRTVRKSQTLSKATAKAIRTVRLPVQEHMRVRSHVLNIDSVLLSLLEVHNHGDWKLAFDRILPKRLAAKDPN</sequence>
<evidence type="ECO:0000256" key="2">
    <source>
        <dbReference type="ARBA" id="ARBA00022603"/>
    </source>
</evidence>
<reference evidence="9 10" key="1">
    <citation type="submission" date="2019-03" db="EMBL/GenBank/DDBJ databases">
        <authorList>
            <person name="Gaulin E."/>
            <person name="Dumas B."/>
        </authorList>
    </citation>
    <scope>NUCLEOTIDE SEQUENCE [LARGE SCALE GENOMIC DNA]</scope>
    <source>
        <strain evidence="9">CBS 568.67</strain>
    </source>
</reference>
<dbReference type="GO" id="GO:0000049">
    <property type="term" value="F:tRNA binding"/>
    <property type="evidence" value="ECO:0007669"/>
    <property type="project" value="TreeGrafter"/>
</dbReference>
<dbReference type="GO" id="GO:0005634">
    <property type="term" value="C:nucleus"/>
    <property type="evidence" value="ECO:0007669"/>
    <property type="project" value="TreeGrafter"/>
</dbReference>
<comment type="catalytic activity">
    <reaction evidence="5">
        <text>guanosine(9) in tRNA + S-adenosyl-L-methionine = N(1)-methylguanosine(9) in tRNA + S-adenosyl-L-homocysteine + H(+)</text>
        <dbReference type="Rhea" id="RHEA:43156"/>
        <dbReference type="Rhea" id="RHEA-COMP:10367"/>
        <dbReference type="Rhea" id="RHEA-COMP:10368"/>
        <dbReference type="ChEBI" id="CHEBI:15378"/>
        <dbReference type="ChEBI" id="CHEBI:57856"/>
        <dbReference type="ChEBI" id="CHEBI:59789"/>
        <dbReference type="ChEBI" id="CHEBI:73542"/>
        <dbReference type="ChEBI" id="CHEBI:74269"/>
        <dbReference type="EC" id="2.1.1.221"/>
    </reaction>
</comment>
<dbReference type="GO" id="GO:0052905">
    <property type="term" value="F:tRNA (guanosine(9)-N1)-methyltransferase activity"/>
    <property type="evidence" value="ECO:0007669"/>
    <property type="project" value="UniProtKB-EC"/>
</dbReference>
<reference evidence="8" key="2">
    <citation type="submission" date="2019-06" db="EMBL/GenBank/DDBJ databases">
        <title>Genomics analysis of Aphanomyces spp. identifies a new class of oomycete effector associated with host adaptation.</title>
        <authorList>
            <person name="Gaulin E."/>
        </authorList>
    </citation>
    <scope>NUCLEOTIDE SEQUENCE</scope>
    <source>
        <strain evidence="8">CBS 578.67</strain>
    </source>
</reference>
<dbReference type="PANTHER" id="PTHR13563:SF13">
    <property type="entry name" value="TRNA METHYLTRANSFERASE 10 HOMOLOG A"/>
    <property type="match status" value="1"/>
</dbReference>
<feature type="compositionally biased region" description="Basic and acidic residues" evidence="6">
    <location>
        <begin position="37"/>
        <end position="73"/>
    </location>
</feature>
<organism evidence="9 10">
    <name type="scientific">Aphanomyces stellatus</name>
    <dbReference type="NCBI Taxonomy" id="120398"/>
    <lineage>
        <taxon>Eukaryota</taxon>
        <taxon>Sar</taxon>
        <taxon>Stramenopiles</taxon>
        <taxon>Oomycota</taxon>
        <taxon>Saprolegniomycetes</taxon>
        <taxon>Saprolegniales</taxon>
        <taxon>Verrucalvaceae</taxon>
        <taxon>Aphanomyces</taxon>
    </lineage>
</organism>
<dbReference type="EMBL" id="VJMH01005247">
    <property type="protein sequence ID" value="KAF0698314.1"/>
    <property type="molecule type" value="Genomic_DNA"/>
</dbReference>
<dbReference type="CDD" id="cd18089">
    <property type="entry name" value="SPOUT_Trm10-like"/>
    <property type="match status" value="1"/>
</dbReference>
<feature type="region of interest" description="Disordered" evidence="6">
    <location>
        <begin position="30"/>
        <end position="80"/>
    </location>
</feature>
<name>A0A485KRW8_9STRA</name>
<keyword evidence="4" id="KW-0949">S-adenosyl-L-methionine</keyword>